<evidence type="ECO:0000313" key="2">
    <source>
        <dbReference type="EMBL" id="MFC3681696.1"/>
    </source>
</evidence>
<name>A0ABV7VY52_9GAMM</name>
<feature type="chain" id="PRO_5045730697" evidence="1">
    <location>
        <begin position="19"/>
        <end position="342"/>
    </location>
</feature>
<keyword evidence="3" id="KW-1185">Reference proteome</keyword>
<dbReference type="EMBL" id="JBHRYB010000016">
    <property type="protein sequence ID" value="MFC3681696.1"/>
    <property type="molecule type" value="Genomic_DNA"/>
</dbReference>
<dbReference type="Proteomes" id="UP001595722">
    <property type="component" value="Unassembled WGS sequence"/>
</dbReference>
<protein>
    <submittedName>
        <fullName evidence="2">Uncharacterized protein</fullName>
    </submittedName>
</protein>
<gene>
    <name evidence="2" type="ORF">ACFOMG_16440</name>
</gene>
<accession>A0ABV7VY52</accession>
<keyword evidence="1" id="KW-0732">Signal</keyword>
<comment type="caution">
    <text evidence="2">The sequence shown here is derived from an EMBL/GenBank/DDBJ whole genome shotgun (WGS) entry which is preliminary data.</text>
</comment>
<organism evidence="2 3">
    <name type="scientific">Bacterioplanoides pacificum</name>
    <dbReference type="NCBI Taxonomy" id="1171596"/>
    <lineage>
        <taxon>Bacteria</taxon>
        <taxon>Pseudomonadati</taxon>
        <taxon>Pseudomonadota</taxon>
        <taxon>Gammaproteobacteria</taxon>
        <taxon>Oceanospirillales</taxon>
        <taxon>Oceanospirillaceae</taxon>
        <taxon>Bacterioplanoides</taxon>
    </lineage>
</organism>
<dbReference type="RefSeq" id="WP_376868263.1">
    <property type="nucleotide sequence ID" value="NZ_JBHRYB010000016.1"/>
</dbReference>
<feature type="signal peptide" evidence="1">
    <location>
        <begin position="1"/>
        <end position="18"/>
    </location>
</feature>
<proteinExistence type="predicted"/>
<sequence length="342" mass="39554">MRACFVVCLLFYLPLSFAAEVDQFTPGRPLKDSSQRLEKEINRRIHEAVRRANGFYARPQQSKKVHHRIRAQCDVNRLYTQLESQLARPLIGQLETFAEQSAEVDKRRVSFPQSVYRQYDSAEAPTLVLSERMAAVIRIHDVEIGSDKLGHFFTEGLSYFEVTSRLRDGINEALVFGQWSESVYFGAQTTGVFSYADLTANFNGLRFWNRILAHQPDPLSGEQPEPYIRCINKRWQVSQPFRWAGYVDQGWNEAVNCNAFRTASMLTKVMDYQPRCQTELLPQRYDKTLAATLLNTDGLKLLPDLMQPEALLAKRADILDWQLPEAMVENIRQIRLQIESWR</sequence>
<evidence type="ECO:0000256" key="1">
    <source>
        <dbReference type="SAM" id="SignalP"/>
    </source>
</evidence>
<evidence type="ECO:0000313" key="3">
    <source>
        <dbReference type="Proteomes" id="UP001595722"/>
    </source>
</evidence>
<reference evidence="3" key="1">
    <citation type="journal article" date="2019" name="Int. J. Syst. Evol. Microbiol.">
        <title>The Global Catalogue of Microorganisms (GCM) 10K type strain sequencing project: providing services to taxonomists for standard genome sequencing and annotation.</title>
        <authorList>
            <consortium name="The Broad Institute Genomics Platform"/>
            <consortium name="The Broad Institute Genome Sequencing Center for Infectious Disease"/>
            <person name="Wu L."/>
            <person name="Ma J."/>
        </authorList>
    </citation>
    <scope>NUCLEOTIDE SEQUENCE [LARGE SCALE GENOMIC DNA]</scope>
    <source>
        <strain evidence="3">KCTC 42424</strain>
    </source>
</reference>